<comment type="caution">
    <text evidence="3">The sequence shown here is derived from an EMBL/GenBank/DDBJ whole genome shotgun (WGS) entry which is preliminary data.</text>
</comment>
<feature type="compositionally biased region" description="Low complexity" evidence="1">
    <location>
        <begin position="501"/>
        <end position="517"/>
    </location>
</feature>
<organism evidence="3 4">
    <name type="scientific">Amphibalanus amphitrite</name>
    <name type="common">Striped barnacle</name>
    <name type="synonym">Balanus amphitrite</name>
    <dbReference type="NCBI Taxonomy" id="1232801"/>
    <lineage>
        <taxon>Eukaryota</taxon>
        <taxon>Metazoa</taxon>
        <taxon>Ecdysozoa</taxon>
        <taxon>Arthropoda</taxon>
        <taxon>Crustacea</taxon>
        <taxon>Multicrustacea</taxon>
        <taxon>Cirripedia</taxon>
        <taxon>Thoracica</taxon>
        <taxon>Thoracicalcarea</taxon>
        <taxon>Balanomorpha</taxon>
        <taxon>Balanoidea</taxon>
        <taxon>Balanidae</taxon>
        <taxon>Amphibalaninae</taxon>
        <taxon>Amphibalanus</taxon>
    </lineage>
</organism>
<dbReference type="SUPFAM" id="SSF109732">
    <property type="entry name" value="HBS1-like domain"/>
    <property type="match status" value="1"/>
</dbReference>
<dbReference type="Proteomes" id="UP000440578">
    <property type="component" value="Unassembled WGS sequence"/>
</dbReference>
<dbReference type="AlphaFoldDB" id="A0A6A4WW37"/>
<sequence length="855" mass="93712">MAVANDPYVGAWKIVEVISLCGSGCQTALEGTEMKLDESGDVTWILPEGSESDCALFRCEVYDLVTDHSYNNDRRSLMLAAVQGHVVVFKVDHPTPQDLMVLTCEAWCILQCQRVPCRQPPPDHPFSLAPLIGCSVYSDVVVTAADGSTFAAHSQILRLLAPSIDWRADPLRHLPAPAVRAVLHYLYTESLPEGLAPTVAAELQRELRQLPELEPLAELCGRYLTNVTLRDDLRRLVADMLSCCRAVNGALSEAVGRPRQGAESVLACPSQLSALARLCLQQMALGAYDGLSKLALTFDLYGHHEMALGSEERREIIRYAQSRLPQFLTELQRMLHGLRTLLSSASQTQRSDLAARSVSEVLRSRTMLCLQTLLERLTRANIYILQKREYLSAVGEAGGARLVARSTERLLDELPALMACAALDEAAELAGQHVTWREFKFYFIATASRVHHIMELLRQHSEVVRPLIDHIRLLVGGEQLDATLARLGLLEDTLGANQEPGDSAAANRSAGDSAAANHRAGDSAATNQETGGSETTNQSVGGGLSLVSALTRPPLSRDSGLARRCHQLFESGRDTDLQFTVRGDPVVPSLLGGHGAAISGQQETVLLAHGPVVAARSSWLRRVLTSGMKESIDRQVSICDASPAIFRSMLEFVYCGHVTPENWPPEQLMELLVLADRYELDDLKHSCEALLETHIDEDSVCCLLSIAEQYNARKLKSSALEFVATNPEVVQSELFLELGPALQAEVEETAVWAPPRCQLMCDVSRRRMADLQIDSPLDNTEELVNLTRGIHLRQASRSSSSSTEESPAPPAGRLEACLQRLRSIVGEDVTRAELIRVILAADYDVNRALNFFFSA</sequence>
<evidence type="ECO:0000259" key="2">
    <source>
        <dbReference type="PROSITE" id="PS50097"/>
    </source>
</evidence>
<dbReference type="Gene3D" id="3.30.710.10">
    <property type="entry name" value="Potassium Channel Kv1.1, Chain A"/>
    <property type="match status" value="1"/>
</dbReference>
<dbReference type="Pfam" id="PF00651">
    <property type="entry name" value="BTB"/>
    <property type="match status" value="1"/>
</dbReference>
<evidence type="ECO:0000313" key="4">
    <source>
        <dbReference type="Proteomes" id="UP000440578"/>
    </source>
</evidence>
<feature type="region of interest" description="Disordered" evidence="1">
    <location>
        <begin position="498"/>
        <end position="541"/>
    </location>
</feature>
<accession>A0A6A4WW37</accession>
<dbReference type="Gene3D" id="1.10.8.10">
    <property type="entry name" value="DNA helicase RuvA subunit, C-terminal domain"/>
    <property type="match status" value="1"/>
</dbReference>
<dbReference type="OrthoDB" id="6359816at2759"/>
<dbReference type="PANTHER" id="PTHR24413">
    <property type="entry name" value="SPECKLE-TYPE POZ PROTEIN"/>
    <property type="match status" value="1"/>
</dbReference>
<keyword evidence="4" id="KW-1185">Reference proteome</keyword>
<protein>
    <submittedName>
        <fullName evidence="3">Speckle-type POZ protein-like</fullName>
    </submittedName>
</protein>
<name>A0A6A4WW37_AMPAM</name>
<reference evidence="3 4" key="1">
    <citation type="submission" date="2019-07" db="EMBL/GenBank/DDBJ databases">
        <title>Draft genome assembly of a fouling barnacle, Amphibalanus amphitrite (Darwin, 1854): The first reference genome for Thecostraca.</title>
        <authorList>
            <person name="Kim W."/>
        </authorList>
    </citation>
    <scope>NUCLEOTIDE SEQUENCE [LARGE SCALE GENOMIC DNA]</scope>
    <source>
        <strain evidence="3">SNU_AA5</strain>
        <tissue evidence="3">Soma without cirri and trophi</tissue>
    </source>
</reference>
<dbReference type="SMART" id="SM00225">
    <property type="entry name" value="BTB"/>
    <property type="match status" value="2"/>
</dbReference>
<evidence type="ECO:0000256" key="1">
    <source>
        <dbReference type="SAM" id="MobiDB-lite"/>
    </source>
</evidence>
<evidence type="ECO:0000313" key="3">
    <source>
        <dbReference type="EMBL" id="KAF0311085.1"/>
    </source>
</evidence>
<dbReference type="InterPro" id="IPR037189">
    <property type="entry name" value="HBS1-like_N_sf"/>
</dbReference>
<dbReference type="InterPro" id="IPR000210">
    <property type="entry name" value="BTB/POZ_dom"/>
</dbReference>
<dbReference type="PROSITE" id="PS50097">
    <property type="entry name" value="BTB"/>
    <property type="match status" value="1"/>
</dbReference>
<dbReference type="SUPFAM" id="SSF54695">
    <property type="entry name" value="POZ domain"/>
    <property type="match status" value="1"/>
</dbReference>
<dbReference type="CDD" id="cd14733">
    <property type="entry name" value="BACK"/>
    <property type="match status" value="1"/>
</dbReference>
<dbReference type="EMBL" id="VIIS01000266">
    <property type="protein sequence ID" value="KAF0311085.1"/>
    <property type="molecule type" value="Genomic_DNA"/>
</dbReference>
<feature type="compositionally biased region" description="Polar residues" evidence="1">
    <location>
        <begin position="524"/>
        <end position="539"/>
    </location>
</feature>
<gene>
    <name evidence="3" type="primary">SPOPL</name>
    <name evidence="3" type="ORF">FJT64_018063</name>
</gene>
<dbReference type="InterPro" id="IPR011333">
    <property type="entry name" value="SKP1/BTB/POZ_sf"/>
</dbReference>
<feature type="domain" description="BTB" evidence="2">
    <location>
        <begin position="575"/>
        <end position="662"/>
    </location>
</feature>
<proteinExistence type="predicted"/>